<sequence>IDEMSRQSQKHYDELKSVKEEIAELTRYAQRVNGEIEALKNQRAVLENAVTLAEEKGEQALQSAKGTIQDLEEALRRAKQDMACKVREYQELMNIKLALDIEIATYRKLLEGEENR</sequence>
<gene>
    <name evidence="7" type="primary">LOC107107520</name>
</gene>
<proteinExistence type="inferred from homology"/>
<dbReference type="InterPro" id="IPR018039">
    <property type="entry name" value="IF_conserved"/>
</dbReference>
<feature type="domain" description="IF rod" evidence="5">
    <location>
        <begin position="1"/>
        <end position="116"/>
    </location>
</feature>
<evidence type="ECO:0000256" key="4">
    <source>
        <dbReference type="SAM" id="Coils"/>
    </source>
</evidence>
<dbReference type="PANTHER" id="PTHR45616">
    <property type="entry name" value="GATA-TYPE DOMAIN-CONTAINING PROTEIN"/>
    <property type="match status" value="1"/>
</dbReference>
<evidence type="ECO:0000313" key="7">
    <source>
        <dbReference type="RefSeq" id="XP_015263316.1"/>
    </source>
</evidence>
<keyword evidence="2 4" id="KW-0175">Coiled coil</keyword>
<dbReference type="PANTHER" id="PTHR45616:SF70">
    <property type="entry name" value="IF ROD DOMAIN-CONTAINING PROTEIN"/>
    <property type="match status" value="1"/>
</dbReference>
<dbReference type="PROSITE" id="PS00226">
    <property type="entry name" value="IF_ROD_1"/>
    <property type="match status" value="1"/>
</dbReference>
<dbReference type="Gene3D" id="1.20.5.500">
    <property type="entry name" value="Single helix bin"/>
    <property type="match status" value="1"/>
</dbReference>
<dbReference type="Pfam" id="PF00038">
    <property type="entry name" value="Filament"/>
    <property type="match status" value="1"/>
</dbReference>
<reference evidence="7" key="1">
    <citation type="submission" date="2025-08" db="UniProtKB">
        <authorList>
            <consortium name="RefSeq"/>
        </authorList>
    </citation>
    <scope>IDENTIFICATION</scope>
</reference>
<evidence type="ECO:0000256" key="3">
    <source>
        <dbReference type="RuleBase" id="RU000685"/>
    </source>
</evidence>
<evidence type="ECO:0000256" key="1">
    <source>
        <dbReference type="ARBA" id="ARBA00022754"/>
    </source>
</evidence>
<feature type="coiled-coil region" evidence="4">
    <location>
        <begin position="1"/>
        <end position="88"/>
    </location>
</feature>
<dbReference type="SUPFAM" id="SSF64593">
    <property type="entry name" value="Intermediate filament protein, coiled coil region"/>
    <property type="match status" value="1"/>
</dbReference>
<feature type="non-terminal residue" evidence="7">
    <location>
        <position position="1"/>
    </location>
</feature>
<organism evidence="6 7">
    <name type="scientific">Gekko japonicus</name>
    <name type="common">Schlegel's Japanese gecko</name>
    <dbReference type="NCBI Taxonomy" id="146911"/>
    <lineage>
        <taxon>Eukaryota</taxon>
        <taxon>Metazoa</taxon>
        <taxon>Chordata</taxon>
        <taxon>Craniata</taxon>
        <taxon>Vertebrata</taxon>
        <taxon>Euteleostomi</taxon>
        <taxon>Lepidosauria</taxon>
        <taxon>Squamata</taxon>
        <taxon>Bifurcata</taxon>
        <taxon>Gekkota</taxon>
        <taxon>Gekkonidae</taxon>
        <taxon>Gekkoninae</taxon>
        <taxon>Gekko</taxon>
    </lineage>
</organism>
<dbReference type="RefSeq" id="XP_015263316.1">
    <property type="nucleotide sequence ID" value="XM_015407830.1"/>
</dbReference>
<dbReference type="GeneID" id="107107520"/>
<keyword evidence="6" id="KW-1185">Reference proteome</keyword>
<protein>
    <submittedName>
        <fullName evidence="7">Keratin, type II cytoskeletal 8-like</fullName>
    </submittedName>
</protein>
<keyword evidence="1 3" id="KW-0403">Intermediate filament</keyword>
<comment type="similarity">
    <text evidence="3">Belongs to the intermediate filament family.</text>
</comment>
<accession>A0ABM1JPC9</accession>
<dbReference type="InterPro" id="IPR039008">
    <property type="entry name" value="IF_rod_dom"/>
</dbReference>
<evidence type="ECO:0000313" key="6">
    <source>
        <dbReference type="Proteomes" id="UP000694871"/>
    </source>
</evidence>
<dbReference type="Proteomes" id="UP000694871">
    <property type="component" value="Unplaced"/>
</dbReference>
<dbReference type="PROSITE" id="PS51842">
    <property type="entry name" value="IF_ROD_2"/>
    <property type="match status" value="1"/>
</dbReference>
<dbReference type="Gene3D" id="1.20.5.170">
    <property type="match status" value="1"/>
</dbReference>
<name>A0ABM1JPC9_GEKJA</name>
<evidence type="ECO:0000256" key="2">
    <source>
        <dbReference type="ARBA" id="ARBA00023054"/>
    </source>
</evidence>
<evidence type="ECO:0000259" key="5">
    <source>
        <dbReference type="PROSITE" id="PS51842"/>
    </source>
</evidence>